<feature type="region of interest" description="Disordered" evidence="1">
    <location>
        <begin position="1"/>
        <end position="32"/>
    </location>
</feature>
<feature type="compositionally biased region" description="Basic residues" evidence="1">
    <location>
        <begin position="16"/>
        <end position="26"/>
    </location>
</feature>
<organism evidence="3 6">
    <name type="scientific">Didymodactylos carnosus</name>
    <dbReference type="NCBI Taxonomy" id="1234261"/>
    <lineage>
        <taxon>Eukaryota</taxon>
        <taxon>Metazoa</taxon>
        <taxon>Spiralia</taxon>
        <taxon>Gnathifera</taxon>
        <taxon>Rotifera</taxon>
        <taxon>Eurotatoria</taxon>
        <taxon>Bdelloidea</taxon>
        <taxon>Philodinida</taxon>
        <taxon>Philodinidae</taxon>
        <taxon>Didymodactylos</taxon>
    </lineage>
</organism>
<dbReference type="AlphaFoldDB" id="A0A813V1H9"/>
<dbReference type="EMBL" id="CAJNOK010001088">
    <property type="protein sequence ID" value="CAF0792847.1"/>
    <property type="molecule type" value="Genomic_DNA"/>
</dbReference>
<dbReference type="Proteomes" id="UP000663829">
    <property type="component" value="Unassembled WGS sequence"/>
</dbReference>
<reference evidence="3" key="1">
    <citation type="submission" date="2021-02" db="EMBL/GenBank/DDBJ databases">
        <authorList>
            <person name="Nowell W R."/>
        </authorList>
    </citation>
    <scope>NUCLEOTIDE SEQUENCE</scope>
</reference>
<keyword evidence="6" id="KW-1185">Reference proteome</keyword>
<sequence>MPPKKVKNARAASSSPKRKASKKRSKSAVDTRTVEVDILSPAAVINAYYTCHNVADCLVIRGFPWEGAKKTKKKKKKK</sequence>
<dbReference type="PANTHER" id="PTHR37932">
    <property type="entry name" value="SMALL LYSINE-RICH PROTEIN 1"/>
    <property type="match status" value="1"/>
</dbReference>
<dbReference type="EMBL" id="CAJNOQ010000784">
    <property type="protein sequence ID" value="CAF0838378.1"/>
    <property type="molecule type" value="Genomic_DNA"/>
</dbReference>
<dbReference type="Proteomes" id="UP000681722">
    <property type="component" value="Unassembled WGS sequence"/>
</dbReference>
<comment type="caution">
    <text evidence="3">The sequence shown here is derived from an EMBL/GenBank/DDBJ whole genome shotgun (WGS) entry which is preliminary data.</text>
</comment>
<dbReference type="OrthoDB" id="5989977at2759"/>
<name>A0A813V1H9_9BILA</name>
<protein>
    <recommendedName>
        <fullName evidence="7">Small lysine-rich protein 1</fullName>
    </recommendedName>
</protein>
<accession>A0A813V1H9</accession>
<gene>
    <name evidence="3" type="ORF">GPM918_LOCUS5430</name>
    <name evidence="2" type="ORF">OVA965_LOCUS4228</name>
    <name evidence="5" type="ORF">SRO942_LOCUS5430</name>
    <name evidence="4" type="ORF">TMI583_LOCUS4226</name>
</gene>
<dbReference type="InterPro" id="IPR037760">
    <property type="entry name" value="SMKR1"/>
</dbReference>
<evidence type="ECO:0000313" key="5">
    <source>
        <dbReference type="EMBL" id="CAF3625663.1"/>
    </source>
</evidence>
<evidence type="ECO:0000313" key="2">
    <source>
        <dbReference type="EMBL" id="CAF0792847.1"/>
    </source>
</evidence>
<evidence type="ECO:0000313" key="4">
    <source>
        <dbReference type="EMBL" id="CAF3575599.1"/>
    </source>
</evidence>
<dbReference type="Proteomes" id="UP000682733">
    <property type="component" value="Unassembled WGS sequence"/>
</dbReference>
<evidence type="ECO:0008006" key="7">
    <source>
        <dbReference type="Google" id="ProtNLM"/>
    </source>
</evidence>
<evidence type="ECO:0000313" key="6">
    <source>
        <dbReference type="Proteomes" id="UP000663829"/>
    </source>
</evidence>
<evidence type="ECO:0000313" key="3">
    <source>
        <dbReference type="EMBL" id="CAF0838378.1"/>
    </source>
</evidence>
<proteinExistence type="predicted"/>
<evidence type="ECO:0000256" key="1">
    <source>
        <dbReference type="SAM" id="MobiDB-lite"/>
    </source>
</evidence>
<dbReference type="PANTHER" id="PTHR37932:SF1">
    <property type="entry name" value="SMALL LYSINE-RICH PROTEIN 1"/>
    <property type="match status" value="1"/>
</dbReference>
<dbReference type="Proteomes" id="UP000677228">
    <property type="component" value="Unassembled WGS sequence"/>
</dbReference>
<dbReference type="EMBL" id="CAJOBA010001088">
    <property type="protein sequence ID" value="CAF3575599.1"/>
    <property type="molecule type" value="Genomic_DNA"/>
</dbReference>
<dbReference type="EMBL" id="CAJOBC010000784">
    <property type="protein sequence ID" value="CAF3625663.1"/>
    <property type="molecule type" value="Genomic_DNA"/>
</dbReference>